<keyword evidence="2 3" id="KW-0472">Membrane</keyword>
<protein>
    <recommendedName>
        <fullName evidence="4">Golgin subfamily A member 7/ERF4 domain-containing protein</fullName>
    </recommendedName>
</protein>
<evidence type="ECO:0000256" key="2">
    <source>
        <dbReference type="ARBA" id="ARBA00023136"/>
    </source>
</evidence>
<proteinExistence type="predicted"/>
<dbReference type="EMBL" id="CAMPGE010026033">
    <property type="protein sequence ID" value="CAI2383735.1"/>
    <property type="molecule type" value="Genomic_DNA"/>
</dbReference>
<dbReference type="Proteomes" id="UP001295684">
    <property type="component" value="Unassembled WGS sequence"/>
</dbReference>
<comment type="caution">
    <text evidence="5">The sequence shown here is derived from an EMBL/GenBank/DDBJ whole genome shotgun (WGS) entry which is preliminary data.</text>
</comment>
<keyword evidence="3" id="KW-1133">Transmembrane helix</keyword>
<evidence type="ECO:0000256" key="1">
    <source>
        <dbReference type="ARBA" id="ARBA00004370"/>
    </source>
</evidence>
<comment type="subcellular location">
    <subcellularLocation>
        <location evidence="1">Membrane</location>
    </subcellularLocation>
</comment>
<gene>
    <name evidence="5" type="ORF">ECRASSUSDP1_LOCUS25245</name>
</gene>
<dbReference type="InterPro" id="IPR019383">
    <property type="entry name" value="Golgin_A_7/ERF4"/>
</dbReference>
<organism evidence="5 6">
    <name type="scientific">Euplotes crassus</name>
    <dbReference type="NCBI Taxonomy" id="5936"/>
    <lineage>
        <taxon>Eukaryota</taxon>
        <taxon>Sar</taxon>
        <taxon>Alveolata</taxon>
        <taxon>Ciliophora</taxon>
        <taxon>Intramacronucleata</taxon>
        <taxon>Spirotrichea</taxon>
        <taxon>Hypotrichia</taxon>
        <taxon>Euplotida</taxon>
        <taxon>Euplotidae</taxon>
        <taxon>Moneuplotes</taxon>
    </lineage>
</organism>
<feature type="transmembrane region" description="Helical" evidence="3">
    <location>
        <begin position="76"/>
        <end position="99"/>
    </location>
</feature>
<dbReference type="GO" id="GO:0016020">
    <property type="term" value="C:membrane"/>
    <property type="evidence" value="ECO:0007669"/>
    <property type="project" value="UniProtKB-SubCell"/>
</dbReference>
<evidence type="ECO:0000256" key="3">
    <source>
        <dbReference type="SAM" id="Phobius"/>
    </source>
</evidence>
<dbReference type="Pfam" id="PF10256">
    <property type="entry name" value="Erf4"/>
    <property type="match status" value="1"/>
</dbReference>
<evidence type="ECO:0000259" key="4">
    <source>
        <dbReference type="Pfam" id="PF10256"/>
    </source>
</evidence>
<keyword evidence="3" id="KW-0812">Transmembrane</keyword>
<keyword evidence="6" id="KW-1185">Reference proteome</keyword>
<evidence type="ECO:0000313" key="6">
    <source>
        <dbReference type="Proteomes" id="UP001295684"/>
    </source>
</evidence>
<evidence type="ECO:0000313" key="5">
    <source>
        <dbReference type="EMBL" id="CAI2383735.1"/>
    </source>
</evidence>
<feature type="domain" description="Golgin subfamily A member 7/ERF4" evidence="4">
    <location>
        <begin position="34"/>
        <end position="133"/>
    </location>
</feature>
<reference evidence="5" key="1">
    <citation type="submission" date="2023-07" db="EMBL/GenBank/DDBJ databases">
        <authorList>
            <consortium name="AG Swart"/>
            <person name="Singh M."/>
            <person name="Singh A."/>
            <person name="Seah K."/>
            <person name="Emmerich C."/>
        </authorList>
    </citation>
    <scope>NUCLEOTIDE SEQUENCE</scope>
    <source>
        <strain evidence="5">DP1</strain>
    </source>
</reference>
<sequence length="151" mass="17071">MQKSSLAALPQKAKAYTHIVSLVPDSLPFITGIAPSYTAEYDYKEMGDYLTQEEFNYILEKINSILFTYWPCCMCYYGLGLIFGILTLGLTCICPYLIIREAQGHLDDTIQMLNAQICKPKGLTLEYRSQCCYRSSIELFATAKESMDAVI</sequence>
<accession>A0AAD2D8R2</accession>
<name>A0AAD2D8R2_EUPCR</name>
<dbReference type="AlphaFoldDB" id="A0AAD2D8R2"/>